<evidence type="ECO:0000259" key="1">
    <source>
        <dbReference type="Pfam" id="PF05551"/>
    </source>
</evidence>
<sequence length="126" mass="14541">MEDFYELYKWKLSENSVICPENGTCRLWTGPLTKTGKYGIISFKDPVDSKWKKKHAHRLAVIVHFQNLGLSSDLDCSHLCHNSLCINVDHISLEPHFINNNRQYCLNSNICHGHVGFRDCLLNLKI</sequence>
<dbReference type="InterPro" id="IPR044925">
    <property type="entry name" value="His-Me_finger_sf"/>
</dbReference>
<accession>A0A2H9T3Q0</accession>
<dbReference type="EMBL" id="NSIT01000346">
    <property type="protein sequence ID" value="PJE77853.1"/>
    <property type="molecule type" value="Genomic_DNA"/>
</dbReference>
<dbReference type="InterPro" id="IPR008704">
    <property type="entry name" value="Endonuclease_Zinc-binding_loop"/>
</dbReference>
<dbReference type="InterPro" id="IPR044930">
    <property type="entry name" value="Homing_endonuclease_His-Me"/>
</dbReference>
<protein>
    <recommendedName>
        <fullName evidence="1">Zinc-binding loop region of homing endonuclease domain-containing protein</fullName>
    </recommendedName>
</protein>
<evidence type="ECO:0000313" key="2">
    <source>
        <dbReference type="EMBL" id="PJE77853.1"/>
    </source>
</evidence>
<dbReference type="Gene3D" id="3.90.75.10">
    <property type="entry name" value="Homing Intron 3 (I-ppo) Encoded Endonuclease, Chain A"/>
    <property type="match status" value="1"/>
</dbReference>
<organism evidence="2">
    <name type="scientific">invertebrate metagenome</name>
    <dbReference type="NCBI Taxonomy" id="1711999"/>
    <lineage>
        <taxon>unclassified sequences</taxon>
        <taxon>metagenomes</taxon>
        <taxon>organismal metagenomes</taxon>
    </lineage>
</organism>
<reference evidence="2" key="1">
    <citation type="journal article" date="2017" name="Appl. Environ. Microbiol.">
        <title>Molecular characterization of an Endozoicomonas-like organism causing infection in king scallop Pecten maximus L.</title>
        <authorList>
            <person name="Cano I."/>
            <person name="van Aerle R."/>
            <person name="Ross S."/>
            <person name="Verner-Jeffreys D.W."/>
            <person name="Paley R.K."/>
            <person name="Rimmer G."/>
            <person name="Ryder D."/>
            <person name="Hooper P."/>
            <person name="Stone D."/>
            <person name="Feist S.W."/>
        </authorList>
    </citation>
    <scope>NUCLEOTIDE SEQUENCE</scope>
</reference>
<dbReference type="Pfam" id="PF05551">
    <property type="entry name" value="zf-His_Me_endon"/>
    <property type="match status" value="1"/>
</dbReference>
<dbReference type="SUPFAM" id="SSF54060">
    <property type="entry name" value="His-Me finger endonucleases"/>
    <property type="match status" value="1"/>
</dbReference>
<feature type="domain" description="Zinc-binding loop region of homing endonuclease" evidence="1">
    <location>
        <begin position="73"/>
        <end position="112"/>
    </location>
</feature>
<dbReference type="GO" id="GO:0004519">
    <property type="term" value="F:endonuclease activity"/>
    <property type="evidence" value="ECO:0007669"/>
    <property type="project" value="InterPro"/>
</dbReference>
<name>A0A2H9T3Q0_9ZZZZ</name>
<dbReference type="AlphaFoldDB" id="A0A2H9T3Q0"/>
<proteinExistence type="predicted"/>
<comment type="caution">
    <text evidence="2">The sequence shown here is derived from an EMBL/GenBank/DDBJ whole genome shotgun (WGS) entry which is preliminary data.</text>
</comment>
<gene>
    <name evidence="2" type="ORF">CI610_03218</name>
</gene>